<feature type="domain" description="CFAP61 dimerisation" evidence="2">
    <location>
        <begin position="1085"/>
        <end position="1206"/>
    </location>
</feature>
<proteinExistence type="predicted"/>
<dbReference type="Pfam" id="PF16092">
    <property type="entry name" value="CFAP61_N"/>
    <property type="match status" value="1"/>
</dbReference>
<sequence length="1310" mass="151691">MSRTSQSRSLNSSELEIIMHRRESQLSSDDVRHAYPSDLEAVKALVNEDTKVVFGKIDVSEILDMCHVSVCIENSNKEIVGCLCLDDHPNVPSIPPWEWNHWLYNIYHLELITPRNTLFVHMVAWDCRYNYSFLRPTLKYTFGRHHFLEYIILVIPPGVTKLDWLEGHGTRILPSGFSESQKVQTLYLIVRQHYMTKYKIRRAVEEDNDDLVPLVHAYSERLQEYYGEFYIAEMLTRHADSGRQLIVAEYKEQAVAVLCLNETVNLDLLNEAFELSPFYGLRKLHEDDDFVKREVSHTSTLWDEEMEDTHHLLTPIEHKFEEPREISSIGSFDSEEEIEVSRTPSEDSLDEFSLVDISSIHLLLDVHSREGRASFETTSSDEFSAVMLSFNDYEMHLFSDKRGVKSVSFEDLEHHTQMKTHKYIPNIPKLYGELNAFTLELAAAHPHHEVESLNLLLEAAFECFPYRDYCVLSIPSTCPPFPLLSNFSRVAPRPVSTYPQELYVLHRNVVLSNVSVRVATRTDIPAIEYLTYYMVPPGKLIENFTSAVNEDDNYRAFVLLSEEQVVGAAVLREEEDFEYLKTHYELMYWLDENHHKPGSYGLLEYLALSPIFQRHSRFFLREIHRLSDYSALYYCIFPSDTIHTQKDRPLCCVISDLIPIRPRPMFEFTHTNVEGCTPADVVHRKDAPFALYLSTARHCTLPRYEINKKIVVVGASDTALSFLDSLLCSWSTSYYVTFTNVSVVSPHGLPYQKEDNYIRDMMFVKRSHYNYRHMHLTSLRTYVNTVNGVMTGIDRKNKLLILNDNKFLAYDLLFLMCGEQFQKPTLTIEKREKKENEPRKPKQFPENVFLINTETDATNALIKLKSLIMELRQTVYTVIVYGNALETYACLATLLEYGVPGSNIVFVESFPVVSENKFPHHVSHFNDGDIDEAVQAAIISEGITVHSSYYFVEWMLDKVTNRVATVKFESRHRKIFIDCIAMFMYNDKLVSARTFLAISQAGLVFDGALVIGPDCRTNDPSIYAAGTITKYSRRYYADHMAHKYYNLEEIGYKLGQKIRQKLIPFCDETIDSGPLICEPGNMLVPTYEKPLMTYCRLPGNLRYLLVTKPGVQVPMEVAMSSDDYGQVLVTGDCKQIDKQGFFRLHLNQHGAVETITCLTKSDIDCINLTHLWGKHEKLLNNLQMRFEMVLITDLYDYFKEPWSCAIYHDRFSLLEKDIKTLLTAYTPMLGESLIEDLIRMFQENDWNKLTLDQKEEIEEKFTGSPYHKLLEEKVLDFLRDNETFLPMYAHPATVRYLLQGCENSPLFEPQ</sequence>
<evidence type="ECO:0000313" key="3">
    <source>
        <dbReference type="EMBL" id="KAF2893855.1"/>
    </source>
</evidence>
<organism evidence="3 4">
    <name type="scientific">Ignelater luminosus</name>
    <name type="common">Cucubano</name>
    <name type="synonym">Pyrophorus luminosus</name>
    <dbReference type="NCBI Taxonomy" id="2038154"/>
    <lineage>
        <taxon>Eukaryota</taxon>
        <taxon>Metazoa</taxon>
        <taxon>Ecdysozoa</taxon>
        <taxon>Arthropoda</taxon>
        <taxon>Hexapoda</taxon>
        <taxon>Insecta</taxon>
        <taxon>Pterygota</taxon>
        <taxon>Neoptera</taxon>
        <taxon>Endopterygota</taxon>
        <taxon>Coleoptera</taxon>
        <taxon>Polyphaga</taxon>
        <taxon>Elateriformia</taxon>
        <taxon>Elateroidea</taxon>
        <taxon>Elateridae</taxon>
        <taxon>Agrypninae</taxon>
        <taxon>Pyrophorini</taxon>
        <taxon>Ignelater</taxon>
    </lineage>
</organism>
<dbReference type="Gene3D" id="3.50.50.60">
    <property type="entry name" value="FAD/NAD(P)-binding domain"/>
    <property type="match status" value="2"/>
</dbReference>
<dbReference type="PANTHER" id="PTHR21178">
    <property type="entry name" value="CILIA- AND FLAGELLA-ASSOCIATED PROTEIN 61"/>
    <property type="match status" value="1"/>
</dbReference>
<keyword evidence="4" id="KW-1185">Reference proteome</keyword>
<comment type="caution">
    <text evidence="3">The sequence shown here is derived from an EMBL/GenBank/DDBJ whole genome shotgun (WGS) entry which is preliminary data.</text>
</comment>
<dbReference type="InterPro" id="IPR036188">
    <property type="entry name" value="FAD/NAD-bd_sf"/>
</dbReference>
<gene>
    <name evidence="3" type="ORF">ILUMI_12318</name>
</gene>
<dbReference type="OrthoDB" id="382863at2759"/>
<reference evidence="3" key="1">
    <citation type="submission" date="2019-08" db="EMBL/GenBank/DDBJ databases">
        <title>The genome of the North American firefly Photinus pyralis.</title>
        <authorList>
            <consortium name="Photinus pyralis genome working group"/>
            <person name="Fallon T.R."/>
            <person name="Sander Lower S.E."/>
            <person name="Weng J.-K."/>
        </authorList>
    </citation>
    <scope>NUCLEOTIDE SEQUENCE</scope>
    <source>
        <strain evidence="3">TRF0915ILg1</strain>
        <tissue evidence="3">Whole body</tissue>
    </source>
</reference>
<dbReference type="PANTHER" id="PTHR21178:SF8">
    <property type="entry name" value="CILIA- AND FLAGELLA-ASSOCIATED PROTEIN 61"/>
    <property type="match status" value="1"/>
</dbReference>
<protein>
    <recommendedName>
        <fullName evidence="5">Cilia- and flagella-associated protein 61 N-terminal domain-containing protein</fullName>
    </recommendedName>
</protein>
<evidence type="ECO:0000313" key="4">
    <source>
        <dbReference type="Proteomes" id="UP000801492"/>
    </source>
</evidence>
<dbReference type="SUPFAM" id="SSF51905">
    <property type="entry name" value="FAD/NAD(P)-binding domain"/>
    <property type="match status" value="2"/>
</dbReference>
<dbReference type="InterPro" id="IPR056299">
    <property type="entry name" value="CFAP61_dimer"/>
</dbReference>
<dbReference type="SUPFAM" id="SSF55729">
    <property type="entry name" value="Acyl-CoA N-acyltransferases (Nat)"/>
    <property type="match status" value="1"/>
</dbReference>
<evidence type="ECO:0008006" key="5">
    <source>
        <dbReference type="Google" id="ProtNLM"/>
    </source>
</evidence>
<feature type="domain" description="Cilia- and flagella-associated protein 61 N-terminal" evidence="1">
    <location>
        <begin position="31"/>
        <end position="283"/>
    </location>
</feature>
<dbReference type="Pfam" id="PF23150">
    <property type="entry name" value="CFAP61_dimer"/>
    <property type="match status" value="1"/>
</dbReference>
<accession>A0A8K0CUG3</accession>
<dbReference type="Proteomes" id="UP000801492">
    <property type="component" value="Unassembled WGS sequence"/>
</dbReference>
<dbReference type="EMBL" id="VTPC01007600">
    <property type="protein sequence ID" value="KAF2893855.1"/>
    <property type="molecule type" value="Genomic_DNA"/>
</dbReference>
<dbReference type="InterPro" id="IPR038884">
    <property type="entry name" value="CFAP61"/>
</dbReference>
<evidence type="ECO:0000259" key="2">
    <source>
        <dbReference type="Pfam" id="PF23150"/>
    </source>
</evidence>
<evidence type="ECO:0000259" key="1">
    <source>
        <dbReference type="Pfam" id="PF16092"/>
    </source>
</evidence>
<name>A0A8K0CUG3_IGNLU</name>
<dbReference type="InterPro" id="IPR016181">
    <property type="entry name" value="Acyl_CoA_acyltransferase"/>
</dbReference>
<dbReference type="InterPro" id="IPR032151">
    <property type="entry name" value="CFAP61_N"/>
</dbReference>